<organism evidence="1">
    <name type="scientific">marine sediment metagenome</name>
    <dbReference type="NCBI Taxonomy" id="412755"/>
    <lineage>
        <taxon>unclassified sequences</taxon>
        <taxon>metagenomes</taxon>
        <taxon>ecological metagenomes</taxon>
    </lineage>
</organism>
<name>X1B776_9ZZZZ</name>
<comment type="caution">
    <text evidence="1">The sequence shown here is derived from an EMBL/GenBank/DDBJ whole genome shotgun (WGS) entry which is preliminary data.</text>
</comment>
<reference evidence="1" key="1">
    <citation type="journal article" date="2014" name="Front. Microbiol.">
        <title>High frequency of phylogenetically diverse reductive dehalogenase-homologous genes in deep subseafloor sedimentary metagenomes.</title>
        <authorList>
            <person name="Kawai M."/>
            <person name="Futagami T."/>
            <person name="Toyoda A."/>
            <person name="Takaki Y."/>
            <person name="Nishi S."/>
            <person name="Hori S."/>
            <person name="Arai W."/>
            <person name="Tsubouchi T."/>
            <person name="Morono Y."/>
            <person name="Uchiyama I."/>
            <person name="Ito T."/>
            <person name="Fujiyama A."/>
            <person name="Inagaki F."/>
            <person name="Takami H."/>
        </authorList>
    </citation>
    <scope>NUCLEOTIDE SEQUENCE</scope>
    <source>
        <strain evidence="1">Expedition CK06-06</strain>
    </source>
</reference>
<dbReference type="EMBL" id="BART01012356">
    <property type="protein sequence ID" value="GAG79963.1"/>
    <property type="molecule type" value="Genomic_DNA"/>
</dbReference>
<dbReference type="AlphaFoldDB" id="X1B776"/>
<protein>
    <submittedName>
        <fullName evidence="1">Uncharacterized protein</fullName>
    </submittedName>
</protein>
<gene>
    <name evidence="1" type="ORF">S01H4_25834</name>
</gene>
<feature type="non-terminal residue" evidence="1">
    <location>
        <position position="83"/>
    </location>
</feature>
<evidence type="ECO:0000313" key="1">
    <source>
        <dbReference type="EMBL" id="GAG79963.1"/>
    </source>
</evidence>
<accession>X1B776</accession>
<sequence length="83" mass="9363">MMGISGLMTIIIDDAGSGDLLFGVVIGAYRREDQGFKYDVIDVTYFQKPKFRRKDYLAQASTIVFTLLNKLDLVANEPILICR</sequence>
<proteinExistence type="predicted"/>